<keyword evidence="1" id="KW-1133">Transmembrane helix</keyword>
<dbReference type="SUPFAM" id="SSF53335">
    <property type="entry name" value="S-adenosyl-L-methionine-dependent methyltransferases"/>
    <property type="match status" value="1"/>
</dbReference>
<dbReference type="Gene3D" id="3.40.50.150">
    <property type="entry name" value="Vaccinia Virus protein VP39"/>
    <property type="match status" value="1"/>
</dbReference>
<evidence type="ECO:0000313" key="2">
    <source>
        <dbReference type="EMBL" id="SFN15502.1"/>
    </source>
</evidence>
<dbReference type="Proteomes" id="UP000199036">
    <property type="component" value="Unassembled WGS sequence"/>
</dbReference>
<evidence type="ECO:0008006" key="4">
    <source>
        <dbReference type="Google" id="ProtNLM"/>
    </source>
</evidence>
<evidence type="ECO:0000256" key="1">
    <source>
        <dbReference type="SAM" id="Phobius"/>
    </source>
</evidence>
<evidence type="ECO:0000313" key="3">
    <source>
        <dbReference type="Proteomes" id="UP000199036"/>
    </source>
</evidence>
<proteinExistence type="predicted"/>
<dbReference type="InterPro" id="IPR029063">
    <property type="entry name" value="SAM-dependent_MTases_sf"/>
</dbReference>
<dbReference type="OrthoDB" id="117053at2"/>
<reference evidence="3" key="1">
    <citation type="submission" date="2016-10" db="EMBL/GenBank/DDBJ databases">
        <authorList>
            <person name="Varghese N."/>
            <person name="Submissions S."/>
        </authorList>
    </citation>
    <scope>NUCLEOTIDE SEQUENCE [LARGE SCALE GENOMIC DNA]</scope>
    <source>
        <strain evidence="3">DS-12</strain>
    </source>
</reference>
<keyword evidence="1" id="KW-0472">Membrane</keyword>
<dbReference type="EMBL" id="FOVI01000001">
    <property type="protein sequence ID" value="SFN15502.1"/>
    <property type="molecule type" value="Genomic_DNA"/>
</dbReference>
<accession>A0A1I4WQI4</accession>
<dbReference type="AlphaFoldDB" id="A0A1I4WQI4"/>
<feature type="transmembrane region" description="Helical" evidence="1">
    <location>
        <begin position="189"/>
        <end position="206"/>
    </location>
</feature>
<keyword evidence="3" id="KW-1185">Reference proteome</keyword>
<dbReference type="RefSeq" id="WP_091518008.1">
    <property type="nucleotide sequence ID" value="NZ_FOVI01000001.1"/>
</dbReference>
<sequence length="261" mass="29861">MKRIHLFEFEDQTWFPSFLRNYVTDFLQFLSNKAKVYQSVVPEINQALKQTNSTKIIDLGSGSGGGLLWLATELKKENADLQIVLTDLYPNETAFNNAAKLLPYFTYLNQPVNATSVPETLKGFRTMFLSFHHFKPEQGVQILQNAVNSNQPIGIFEIQDRSVPSIIAMLLSPISVLFTTPFIKPFSLFRLLFTYIIPIIPIIVLWDGVVSSLRTYSVEEMQQLIKSVENNENFLWQIEKKKAKMGFVIYTIGIPKKQNSL</sequence>
<organism evidence="2 3">
    <name type="scientific">Paenimyroides ummariense</name>
    <dbReference type="NCBI Taxonomy" id="913024"/>
    <lineage>
        <taxon>Bacteria</taxon>
        <taxon>Pseudomonadati</taxon>
        <taxon>Bacteroidota</taxon>
        <taxon>Flavobacteriia</taxon>
        <taxon>Flavobacteriales</taxon>
        <taxon>Flavobacteriaceae</taxon>
        <taxon>Paenimyroides</taxon>
    </lineage>
</organism>
<protein>
    <recommendedName>
        <fullName evidence="4">Methyltransferase domain-containing protein</fullName>
    </recommendedName>
</protein>
<name>A0A1I4WQI4_9FLAO</name>
<gene>
    <name evidence="2" type="ORF">SAMN05421741_101339</name>
</gene>
<keyword evidence="1" id="KW-0812">Transmembrane</keyword>